<sequence length="352" mass="38269">MGNANSSQLHGAPRHRPETSHGRTIPTVNPLQALDRIWAEVQRGIALERGELAVPRSSIEYHQMPVVPIIGSGMAECRNHGFNSSLRHEQEFRGGATSEGNGVFGVGGKVFPLMGMEGEPEPMPVRPLVDAIARASGPTGPSRTGCIGSSTSRSKRTPIAPAKVMARNAAPSCVILVLNLLRQDPIPFVRKPDVISTYTARPVWHLQETRKPRSNPMNLACKLALCSCAAALISCQPVHVKTVTKTGINPDARTFIVGDDTWVEIKINSSGEQSVVSFENGTPDSLIHSVEDPFDILKWRIKSGKDGKLLTNKYVVTLAYKQSSKKIEVQLQSQLANTLSETMRVIVHLVPL</sequence>
<proteinExistence type="predicted"/>
<reference evidence="3" key="1">
    <citation type="journal article" date="2023" name="Int. J. Syst. Evol. Microbiol.">
        <title>Mesoterricola silvestris gen. nov., sp. nov., Mesoterricola sediminis sp. nov., Geothrix oryzae sp. nov., Geothrix edaphica sp. nov., Geothrix rubra sp. nov., and Geothrix limicola sp. nov., six novel members of Acidobacteriota isolated from soils.</title>
        <authorList>
            <person name="Itoh H."/>
            <person name="Sugisawa Y."/>
            <person name="Mise K."/>
            <person name="Xu Z."/>
            <person name="Kuniyasu M."/>
            <person name="Ushijima N."/>
            <person name="Kawano K."/>
            <person name="Kobayashi E."/>
            <person name="Shiratori Y."/>
            <person name="Masuda Y."/>
            <person name="Senoo K."/>
        </authorList>
    </citation>
    <scope>NUCLEOTIDE SEQUENCE [LARGE SCALE GENOMIC DNA]</scope>
    <source>
        <strain evidence="3">W79</strain>
    </source>
</reference>
<organism evidence="2 3">
    <name type="scientific">Mesoterricola silvestris</name>
    <dbReference type="NCBI Taxonomy" id="2927979"/>
    <lineage>
        <taxon>Bacteria</taxon>
        <taxon>Pseudomonadati</taxon>
        <taxon>Acidobacteriota</taxon>
        <taxon>Holophagae</taxon>
        <taxon>Holophagales</taxon>
        <taxon>Holophagaceae</taxon>
        <taxon>Mesoterricola</taxon>
    </lineage>
</organism>
<evidence type="ECO:0000313" key="2">
    <source>
        <dbReference type="EMBL" id="BDU74351.1"/>
    </source>
</evidence>
<feature type="compositionally biased region" description="Polar residues" evidence="1">
    <location>
        <begin position="139"/>
        <end position="152"/>
    </location>
</feature>
<feature type="region of interest" description="Disordered" evidence="1">
    <location>
        <begin position="136"/>
        <end position="155"/>
    </location>
</feature>
<evidence type="ECO:0000313" key="3">
    <source>
        <dbReference type="Proteomes" id="UP001238179"/>
    </source>
</evidence>
<name>A0AA48GJV3_9BACT</name>
<accession>A0AA48GJV3</accession>
<keyword evidence="3" id="KW-1185">Reference proteome</keyword>
<dbReference type="AlphaFoldDB" id="A0AA48GJV3"/>
<gene>
    <name evidence="2" type="ORF">METEAL_35250</name>
</gene>
<protein>
    <submittedName>
        <fullName evidence="2">Uncharacterized protein</fullName>
    </submittedName>
</protein>
<feature type="region of interest" description="Disordered" evidence="1">
    <location>
        <begin position="1"/>
        <end position="26"/>
    </location>
</feature>
<dbReference type="EMBL" id="AP027080">
    <property type="protein sequence ID" value="BDU74351.1"/>
    <property type="molecule type" value="Genomic_DNA"/>
</dbReference>
<dbReference type="Proteomes" id="UP001238179">
    <property type="component" value="Chromosome"/>
</dbReference>
<evidence type="ECO:0000256" key="1">
    <source>
        <dbReference type="SAM" id="MobiDB-lite"/>
    </source>
</evidence>
<dbReference type="KEGG" id="msil:METEAL_35250"/>